<comment type="caution">
    <text evidence="2">The sequence shown here is derived from an EMBL/GenBank/DDBJ whole genome shotgun (WGS) entry which is preliminary data.</text>
</comment>
<dbReference type="Pfam" id="PF25637">
    <property type="entry name" value="DUF7942"/>
    <property type="match status" value="1"/>
</dbReference>
<feature type="transmembrane region" description="Helical" evidence="1">
    <location>
        <begin position="20"/>
        <end position="38"/>
    </location>
</feature>
<gene>
    <name evidence="2" type="ORF">ACFY05_29485</name>
</gene>
<evidence type="ECO:0000256" key="1">
    <source>
        <dbReference type="SAM" id="Phobius"/>
    </source>
</evidence>
<feature type="transmembrane region" description="Helical" evidence="1">
    <location>
        <begin position="45"/>
        <end position="64"/>
    </location>
</feature>
<organism evidence="2 3">
    <name type="scientific">Microtetraspora fusca</name>
    <dbReference type="NCBI Taxonomy" id="1997"/>
    <lineage>
        <taxon>Bacteria</taxon>
        <taxon>Bacillati</taxon>
        <taxon>Actinomycetota</taxon>
        <taxon>Actinomycetes</taxon>
        <taxon>Streptosporangiales</taxon>
        <taxon>Streptosporangiaceae</taxon>
        <taxon>Microtetraspora</taxon>
    </lineage>
</organism>
<name>A0ABW6VEI9_MICFU</name>
<protein>
    <submittedName>
        <fullName evidence="2">Uncharacterized protein</fullName>
    </submittedName>
</protein>
<sequence length="116" mass="12979">MLARFRGWVVSLSVIDKLVASYVALVGVVGLFSLIPMLDGKDGVALWPLWLVGFPMSMLPTLIFQSDHISFQGMPDELNWFIPILVWGPVLFSGLIQAAVLRILLRGTDRRRRQGN</sequence>
<dbReference type="InterPro" id="IPR057702">
    <property type="entry name" value="DUF7942"/>
</dbReference>
<keyword evidence="1" id="KW-0472">Membrane</keyword>
<evidence type="ECO:0000313" key="3">
    <source>
        <dbReference type="Proteomes" id="UP001602119"/>
    </source>
</evidence>
<evidence type="ECO:0000313" key="2">
    <source>
        <dbReference type="EMBL" id="MFF4777002.1"/>
    </source>
</evidence>
<dbReference type="Proteomes" id="UP001602119">
    <property type="component" value="Unassembled WGS sequence"/>
</dbReference>
<dbReference type="EMBL" id="JBIAXI010000021">
    <property type="protein sequence ID" value="MFF4777002.1"/>
    <property type="molecule type" value="Genomic_DNA"/>
</dbReference>
<keyword evidence="3" id="KW-1185">Reference proteome</keyword>
<feature type="transmembrane region" description="Helical" evidence="1">
    <location>
        <begin position="84"/>
        <end position="105"/>
    </location>
</feature>
<keyword evidence="1" id="KW-0812">Transmembrane</keyword>
<dbReference type="RefSeq" id="WP_387345416.1">
    <property type="nucleotide sequence ID" value="NZ_JBIAXI010000021.1"/>
</dbReference>
<reference evidence="2 3" key="1">
    <citation type="submission" date="2024-10" db="EMBL/GenBank/DDBJ databases">
        <title>The Natural Products Discovery Center: Release of the First 8490 Sequenced Strains for Exploring Actinobacteria Biosynthetic Diversity.</title>
        <authorList>
            <person name="Kalkreuter E."/>
            <person name="Kautsar S.A."/>
            <person name="Yang D."/>
            <person name="Bader C.D."/>
            <person name="Teijaro C.N."/>
            <person name="Fluegel L."/>
            <person name="Davis C.M."/>
            <person name="Simpson J.R."/>
            <person name="Lauterbach L."/>
            <person name="Steele A.D."/>
            <person name="Gui C."/>
            <person name="Meng S."/>
            <person name="Li G."/>
            <person name="Viehrig K."/>
            <person name="Ye F."/>
            <person name="Su P."/>
            <person name="Kiefer A.F."/>
            <person name="Nichols A."/>
            <person name="Cepeda A.J."/>
            <person name="Yan W."/>
            <person name="Fan B."/>
            <person name="Jiang Y."/>
            <person name="Adhikari A."/>
            <person name="Zheng C.-J."/>
            <person name="Schuster L."/>
            <person name="Cowan T.M."/>
            <person name="Smanski M.J."/>
            <person name="Chevrette M.G."/>
            <person name="De Carvalho L.P.S."/>
            <person name="Shen B."/>
        </authorList>
    </citation>
    <scope>NUCLEOTIDE SEQUENCE [LARGE SCALE GENOMIC DNA]</scope>
    <source>
        <strain evidence="2 3">NPDC001281</strain>
    </source>
</reference>
<accession>A0ABW6VEI9</accession>
<proteinExistence type="predicted"/>
<keyword evidence="1" id="KW-1133">Transmembrane helix</keyword>